<gene>
    <name evidence="1" type="ORF">MANES_09G104900</name>
</gene>
<protein>
    <submittedName>
        <fullName evidence="1">Uncharacterized protein</fullName>
    </submittedName>
</protein>
<dbReference type="EMBL" id="CM004395">
    <property type="protein sequence ID" value="OAY41477.1"/>
    <property type="molecule type" value="Genomic_DNA"/>
</dbReference>
<reference evidence="1" key="1">
    <citation type="submission" date="2016-02" db="EMBL/GenBank/DDBJ databases">
        <title>WGS assembly of Manihot esculenta.</title>
        <authorList>
            <person name="Bredeson J.V."/>
            <person name="Prochnik S.E."/>
            <person name="Lyons J.B."/>
            <person name="Schmutz J."/>
            <person name="Grimwood J."/>
            <person name="Vrebalov J."/>
            <person name="Bart R.S."/>
            <person name="Amuge T."/>
            <person name="Ferguson M.E."/>
            <person name="Green R."/>
            <person name="Putnam N."/>
            <person name="Stites J."/>
            <person name="Rounsley S."/>
            <person name="Rokhsar D.S."/>
        </authorList>
    </citation>
    <scope>NUCLEOTIDE SEQUENCE [LARGE SCALE GENOMIC DNA]</scope>
    <source>
        <tissue evidence="1">Leaf</tissue>
    </source>
</reference>
<name>A0A2C9V9K7_MANES</name>
<sequence>MGGLRPWNCNSEERKFSMDGKTRTFSHVQIFSTGTTRQFPIELINNLCQH</sequence>
<organism evidence="1">
    <name type="scientific">Manihot esculenta</name>
    <name type="common">Cassava</name>
    <name type="synonym">Jatropha manihot</name>
    <dbReference type="NCBI Taxonomy" id="3983"/>
    <lineage>
        <taxon>Eukaryota</taxon>
        <taxon>Viridiplantae</taxon>
        <taxon>Streptophyta</taxon>
        <taxon>Embryophyta</taxon>
        <taxon>Tracheophyta</taxon>
        <taxon>Spermatophyta</taxon>
        <taxon>Magnoliopsida</taxon>
        <taxon>eudicotyledons</taxon>
        <taxon>Gunneridae</taxon>
        <taxon>Pentapetalae</taxon>
        <taxon>rosids</taxon>
        <taxon>fabids</taxon>
        <taxon>Malpighiales</taxon>
        <taxon>Euphorbiaceae</taxon>
        <taxon>Crotonoideae</taxon>
        <taxon>Manihoteae</taxon>
        <taxon>Manihot</taxon>
    </lineage>
</organism>
<proteinExistence type="predicted"/>
<accession>A0A2C9V9K7</accession>
<dbReference type="AlphaFoldDB" id="A0A2C9V9K7"/>
<evidence type="ECO:0000313" key="1">
    <source>
        <dbReference type="EMBL" id="OAY41477.1"/>
    </source>
</evidence>